<reference evidence="8" key="1">
    <citation type="submission" date="2019-03" db="EMBL/GenBank/DDBJ databases">
        <title>Lake Tanganyika Metagenome-Assembled Genomes (MAGs).</title>
        <authorList>
            <person name="Tran P."/>
        </authorList>
    </citation>
    <scope>NUCLEOTIDE SEQUENCE</scope>
    <source>
        <strain evidence="8">K_DeepCast_65m_m2_066</strain>
    </source>
</reference>
<protein>
    <submittedName>
        <fullName evidence="8">Thiamine pyrophosphate-binding protein</fullName>
    </submittedName>
</protein>
<dbReference type="GO" id="GO:0000287">
    <property type="term" value="F:magnesium ion binding"/>
    <property type="evidence" value="ECO:0007669"/>
    <property type="project" value="InterPro"/>
</dbReference>
<evidence type="ECO:0000256" key="1">
    <source>
        <dbReference type="ARBA" id="ARBA00001964"/>
    </source>
</evidence>
<dbReference type="AlphaFoldDB" id="A0A937W2L0"/>
<keyword evidence="3 4" id="KW-0786">Thiamine pyrophosphate</keyword>
<dbReference type="CDD" id="cd02002">
    <property type="entry name" value="TPP_BFDC"/>
    <property type="match status" value="1"/>
</dbReference>
<evidence type="ECO:0000259" key="6">
    <source>
        <dbReference type="Pfam" id="PF02775"/>
    </source>
</evidence>
<name>A0A937W2L0_UNCTE</name>
<evidence type="ECO:0000256" key="3">
    <source>
        <dbReference type="ARBA" id="ARBA00023052"/>
    </source>
</evidence>
<feature type="domain" description="Thiamine pyrophosphate enzyme N-terminal TPP-binding" evidence="7">
    <location>
        <begin position="5"/>
        <end position="110"/>
    </location>
</feature>
<dbReference type="Pfam" id="PF00205">
    <property type="entry name" value="TPP_enzyme_M"/>
    <property type="match status" value="1"/>
</dbReference>
<dbReference type="Pfam" id="PF02776">
    <property type="entry name" value="TPP_enzyme_N"/>
    <property type="match status" value="1"/>
</dbReference>
<dbReference type="Gene3D" id="3.40.50.970">
    <property type="match status" value="2"/>
</dbReference>
<comment type="cofactor">
    <cofactor evidence="1">
        <name>thiamine diphosphate</name>
        <dbReference type="ChEBI" id="CHEBI:58937"/>
    </cofactor>
</comment>
<dbReference type="GO" id="GO:0030976">
    <property type="term" value="F:thiamine pyrophosphate binding"/>
    <property type="evidence" value="ECO:0007669"/>
    <property type="project" value="InterPro"/>
</dbReference>
<dbReference type="GO" id="GO:0009097">
    <property type="term" value="P:isoleucine biosynthetic process"/>
    <property type="evidence" value="ECO:0007669"/>
    <property type="project" value="TreeGrafter"/>
</dbReference>
<evidence type="ECO:0000313" key="9">
    <source>
        <dbReference type="Proteomes" id="UP000712673"/>
    </source>
</evidence>
<feature type="domain" description="Thiamine pyrophosphate enzyme TPP-binding" evidence="6">
    <location>
        <begin position="419"/>
        <end position="550"/>
    </location>
</feature>
<dbReference type="PANTHER" id="PTHR18968">
    <property type="entry name" value="THIAMINE PYROPHOSPHATE ENZYMES"/>
    <property type="match status" value="1"/>
</dbReference>
<evidence type="ECO:0000256" key="4">
    <source>
        <dbReference type="RuleBase" id="RU362132"/>
    </source>
</evidence>
<dbReference type="InterPro" id="IPR029061">
    <property type="entry name" value="THDP-binding"/>
</dbReference>
<dbReference type="GO" id="GO:0003984">
    <property type="term" value="F:acetolactate synthase activity"/>
    <property type="evidence" value="ECO:0007669"/>
    <property type="project" value="TreeGrafter"/>
</dbReference>
<organism evidence="8 9">
    <name type="scientific">Tectimicrobiota bacterium</name>
    <dbReference type="NCBI Taxonomy" id="2528274"/>
    <lineage>
        <taxon>Bacteria</taxon>
        <taxon>Pseudomonadati</taxon>
        <taxon>Nitrospinota/Tectimicrobiota group</taxon>
        <taxon>Candidatus Tectimicrobiota</taxon>
    </lineage>
</organism>
<dbReference type="InterPro" id="IPR012001">
    <property type="entry name" value="Thiamin_PyroP_enz_TPP-bd_dom"/>
</dbReference>
<dbReference type="EMBL" id="VGLS01000467">
    <property type="protein sequence ID" value="MBM3225053.1"/>
    <property type="molecule type" value="Genomic_DNA"/>
</dbReference>
<feature type="domain" description="Thiamine pyrophosphate enzyme central" evidence="5">
    <location>
        <begin position="189"/>
        <end position="324"/>
    </location>
</feature>
<dbReference type="InterPro" id="IPR000399">
    <property type="entry name" value="TPP-bd_CS"/>
</dbReference>
<dbReference type="GO" id="GO:0005948">
    <property type="term" value="C:acetolactate synthase complex"/>
    <property type="evidence" value="ECO:0007669"/>
    <property type="project" value="TreeGrafter"/>
</dbReference>
<comment type="caution">
    <text evidence="8">The sequence shown here is derived from an EMBL/GenBank/DDBJ whole genome shotgun (WGS) entry which is preliminary data.</text>
</comment>
<sequence>MSEIMTGKRALLEMLKAEGVEYIFGNPGTSEGPIINLLSDYPQFRYILTLQESVAVGMAEAYARATQKAAFVSLHVDSGLANGIALMLDAYNTGTPMVVTSANYDARKIHETKTDLAALVRPVTKWAVELNHPDQIPSVMRRAFNEANSHPRGPVYVGFTSNALEGMGDMHIVPSSKIHDATRPDPQGISAAAALLSAAQQPIMIVGDRVSDDSAMAPAVELAELLGLPVYVCRGAEVSFPTTHPQYMGTHSLRVAADREVLKGCDLVLAVGMDTFDELFYWGDVILEPDAKLIHIDPIPGRVGRSEPTDVGIIAHCGLALTELVSTVRARLTPSDATTIRRRTDQVKRDVLAKRQAYDATVAATWHSVPMSPARMMYELAQAIPPNAIVVDDAISNRGALRHYFQATTRGDLRGARGQSIGAGIGATMGTKCAYPDRPVFGIIGDGSAMMTIQGLWTAANDNIPCIFVICNNGMYRVLQVNFAVYQREILQASELTGAKLPYSAFPQPFDVAAIANSMGVHGERIVEPGEIRPAVERAVASGKPALLDVVIDGSL</sequence>
<dbReference type="SUPFAM" id="SSF52518">
    <property type="entry name" value="Thiamin diphosphate-binding fold (THDP-binding)"/>
    <property type="match status" value="2"/>
</dbReference>
<dbReference type="PROSITE" id="PS00187">
    <property type="entry name" value="TPP_ENZYMES"/>
    <property type="match status" value="1"/>
</dbReference>
<dbReference type="CDD" id="cd07035">
    <property type="entry name" value="TPP_PYR_POX_like"/>
    <property type="match status" value="1"/>
</dbReference>
<comment type="similarity">
    <text evidence="2 4">Belongs to the TPP enzyme family.</text>
</comment>
<evidence type="ECO:0000256" key="2">
    <source>
        <dbReference type="ARBA" id="ARBA00007812"/>
    </source>
</evidence>
<dbReference type="PANTHER" id="PTHR18968:SF13">
    <property type="entry name" value="ACETOLACTATE SYNTHASE CATALYTIC SUBUNIT, MITOCHONDRIAL"/>
    <property type="match status" value="1"/>
</dbReference>
<dbReference type="InterPro" id="IPR045229">
    <property type="entry name" value="TPP_enz"/>
</dbReference>
<evidence type="ECO:0000259" key="5">
    <source>
        <dbReference type="Pfam" id="PF00205"/>
    </source>
</evidence>
<dbReference type="GO" id="GO:0009099">
    <property type="term" value="P:L-valine biosynthetic process"/>
    <property type="evidence" value="ECO:0007669"/>
    <property type="project" value="TreeGrafter"/>
</dbReference>
<dbReference type="InterPro" id="IPR011766">
    <property type="entry name" value="TPP_enzyme_TPP-bd"/>
</dbReference>
<dbReference type="Pfam" id="PF02775">
    <property type="entry name" value="TPP_enzyme_C"/>
    <property type="match status" value="1"/>
</dbReference>
<dbReference type="GO" id="GO:0050660">
    <property type="term" value="F:flavin adenine dinucleotide binding"/>
    <property type="evidence" value="ECO:0007669"/>
    <property type="project" value="TreeGrafter"/>
</dbReference>
<dbReference type="Proteomes" id="UP000712673">
    <property type="component" value="Unassembled WGS sequence"/>
</dbReference>
<dbReference type="Gene3D" id="3.40.50.1220">
    <property type="entry name" value="TPP-binding domain"/>
    <property type="match status" value="1"/>
</dbReference>
<evidence type="ECO:0000313" key="8">
    <source>
        <dbReference type="EMBL" id="MBM3225053.1"/>
    </source>
</evidence>
<dbReference type="InterPro" id="IPR012000">
    <property type="entry name" value="Thiamin_PyroP_enz_cen_dom"/>
</dbReference>
<dbReference type="InterPro" id="IPR029035">
    <property type="entry name" value="DHS-like_NAD/FAD-binding_dom"/>
</dbReference>
<dbReference type="SUPFAM" id="SSF52467">
    <property type="entry name" value="DHS-like NAD/FAD-binding domain"/>
    <property type="match status" value="1"/>
</dbReference>
<accession>A0A937W2L0</accession>
<gene>
    <name evidence="8" type="ORF">FJZ47_14795</name>
</gene>
<evidence type="ECO:0000259" key="7">
    <source>
        <dbReference type="Pfam" id="PF02776"/>
    </source>
</evidence>
<proteinExistence type="inferred from homology"/>